<reference evidence="1" key="1">
    <citation type="submission" date="2022-10" db="EMBL/GenBank/DDBJ databases">
        <title>The complete genomes of actinobacterial strains from the NBC collection.</title>
        <authorList>
            <person name="Joergensen T.S."/>
            <person name="Alvarez Arevalo M."/>
            <person name="Sterndorff E.B."/>
            <person name="Faurdal D."/>
            <person name="Vuksanovic O."/>
            <person name="Mourched A.-S."/>
            <person name="Charusanti P."/>
            <person name="Shaw S."/>
            <person name="Blin K."/>
            <person name="Weber T."/>
        </authorList>
    </citation>
    <scope>NUCLEOTIDE SEQUENCE</scope>
    <source>
        <strain evidence="1">NBC 01771</strain>
    </source>
</reference>
<dbReference type="Proteomes" id="UP001348369">
    <property type="component" value="Chromosome"/>
</dbReference>
<dbReference type="EMBL" id="CP109109">
    <property type="protein sequence ID" value="WSB95759.1"/>
    <property type="molecule type" value="Genomic_DNA"/>
</dbReference>
<organism evidence="1 2">
    <name type="scientific">Streptomyces scopuliridis</name>
    <dbReference type="NCBI Taxonomy" id="452529"/>
    <lineage>
        <taxon>Bacteria</taxon>
        <taxon>Bacillati</taxon>
        <taxon>Actinomycetota</taxon>
        <taxon>Actinomycetes</taxon>
        <taxon>Kitasatosporales</taxon>
        <taxon>Streptomycetaceae</taxon>
        <taxon>Streptomyces</taxon>
    </lineage>
</organism>
<evidence type="ECO:0000313" key="2">
    <source>
        <dbReference type="Proteomes" id="UP001348369"/>
    </source>
</evidence>
<gene>
    <name evidence="1" type="ORF">OG835_01110</name>
</gene>
<accession>A0ACD4ZBU6</accession>
<evidence type="ECO:0000313" key="1">
    <source>
        <dbReference type="EMBL" id="WSB95759.1"/>
    </source>
</evidence>
<sequence length="154" mass="16282">MRRMITVFCSVVAFLASLLLLSPSAGAATAAYGCGGSLIDSYPVKRGSSTWGYVYLYYSTASNGTNCAVAVDTRFGTGTTKYMAISINRCVAGAQPGSWCNTDALDHDEGEFTTYAGPAKVTGTAARCVRFVGAMYNPAHTELARYEAWAVHCG</sequence>
<keyword evidence="2" id="KW-1185">Reference proteome</keyword>
<proteinExistence type="predicted"/>
<name>A0ACD4ZBU6_9ACTN</name>
<protein>
    <submittedName>
        <fullName evidence="1">Uncharacterized protein</fullName>
    </submittedName>
</protein>